<feature type="compositionally biased region" description="Basic residues" evidence="8">
    <location>
        <begin position="1"/>
        <end position="10"/>
    </location>
</feature>
<dbReference type="InterPro" id="IPR024953">
    <property type="entry name" value="PP_kinase_middle"/>
</dbReference>
<keyword evidence="3 6" id="KW-0547">Nucleotide-binding</keyword>
<dbReference type="Pfam" id="PF17941">
    <property type="entry name" value="PP_kinase_C_1"/>
    <property type="match status" value="1"/>
</dbReference>
<dbReference type="RefSeq" id="WP_180545228.1">
    <property type="nucleotide sequence ID" value="NZ_JACCJZ010000017.1"/>
</dbReference>
<evidence type="ECO:0000256" key="7">
    <source>
        <dbReference type="RuleBase" id="RU003800"/>
    </source>
</evidence>
<dbReference type="Gene3D" id="3.30.1840.10">
    <property type="entry name" value="Polyphosphate kinase middle domain"/>
    <property type="match status" value="1"/>
</dbReference>
<keyword evidence="1 6" id="KW-0597">Phosphoprotein</keyword>
<keyword evidence="14" id="KW-1185">Reference proteome</keyword>
<keyword evidence="6" id="KW-0460">Magnesium</keyword>
<keyword evidence="6" id="KW-0479">Metal-binding</keyword>
<comment type="cofactor">
    <cofactor evidence="6">
        <name>Mg(2+)</name>
        <dbReference type="ChEBI" id="CHEBI:18420"/>
    </cofactor>
</comment>
<dbReference type="GO" id="GO:0046872">
    <property type="term" value="F:metal ion binding"/>
    <property type="evidence" value="ECO:0007669"/>
    <property type="project" value="UniProtKB-KW"/>
</dbReference>
<evidence type="ECO:0000256" key="6">
    <source>
        <dbReference type="HAMAP-Rule" id="MF_00347"/>
    </source>
</evidence>
<feature type="binding site" evidence="6">
    <location>
        <position position="623"/>
    </location>
    <ligand>
        <name>ATP</name>
        <dbReference type="ChEBI" id="CHEBI:30616"/>
    </ligand>
</feature>
<proteinExistence type="inferred from homology"/>
<dbReference type="SUPFAM" id="SSF143724">
    <property type="entry name" value="PHP14-like"/>
    <property type="match status" value="1"/>
</dbReference>
<feature type="domain" description="Polyphosphate kinase middle" evidence="9">
    <location>
        <begin position="156"/>
        <end position="338"/>
    </location>
</feature>
<comment type="function">
    <text evidence="6 7">Catalyzes the reversible transfer of the terminal phosphate of ATP to form a long-chain polyphosphate (polyP).</text>
</comment>
<dbReference type="Gene3D" id="3.30.870.10">
    <property type="entry name" value="Endonuclease Chain A"/>
    <property type="match status" value="2"/>
</dbReference>
<dbReference type="NCBIfam" id="NF003918">
    <property type="entry name" value="PRK05443.1-2"/>
    <property type="match status" value="1"/>
</dbReference>
<feature type="binding site" evidence="6">
    <location>
        <position position="499"/>
    </location>
    <ligand>
        <name>ATP</name>
        <dbReference type="ChEBI" id="CHEBI:30616"/>
    </ligand>
</feature>
<feature type="binding site" evidence="6">
    <location>
        <position position="406"/>
    </location>
    <ligand>
        <name>Mg(2+)</name>
        <dbReference type="ChEBI" id="CHEBI:18420"/>
    </ligand>
</feature>
<evidence type="ECO:0000259" key="12">
    <source>
        <dbReference type="Pfam" id="PF17941"/>
    </source>
</evidence>
<dbReference type="NCBIfam" id="NF003921">
    <property type="entry name" value="PRK05443.2-2"/>
    <property type="match status" value="1"/>
</dbReference>
<evidence type="ECO:0000259" key="11">
    <source>
        <dbReference type="Pfam" id="PF13090"/>
    </source>
</evidence>
<evidence type="ECO:0000259" key="9">
    <source>
        <dbReference type="Pfam" id="PF02503"/>
    </source>
</evidence>
<protein>
    <recommendedName>
        <fullName evidence="6 7">Polyphosphate kinase</fullName>
        <ecNumber evidence="6 7">2.7.4.1</ecNumber>
    </recommendedName>
    <alternativeName>
        <fullName evidence="6">ATP-polyphosphate phosphotransferase</fullName>
    </alternativeName>
    <alternativeName>
        <fullName evidence="6">Polyphosphoric acid kinase</fullName>
    </alternativeName>
</protein>
<sequence length="716" mass="79843">MSVTPKKPRRAAVGTKKPPTLETHATALQDGVSDPLLDPALYLNRELSQLDFNFRVLAQALDESVPLLERLKYLCISCTNLDEFFEIRAATVRHAQDFGTPLPPDGMTPTTVLKRIHDRAAELVEAQYACWNQVMRPSLGAAGVRILGRDTWTARQTRWLRAYFREEVMPVLSPLGLDPAHPFPKILNKSLNIVVVLKGKDAFGRLGHLAIVRAPRSLPRIIQLPENISGGEYDFVFLSAMLSEFVHELFPGMEVKGAYQFRVTRNSELIVDEEEVENLALALRDELIGRGYLRAMRLEIAATCPMPIVRTLLQNFDLPENAVYRIDGPVNLNRISQIFDLVQRPDLKFPTFQQRQLAGSDAMFELVAGGDVLLHHPFDSFAPVLELIKQAAEDPNVLAIKQTLYRTGKDSAIVEHLVQAARNGKDVTVVVELRARFDEEANLGLADRLQEAGVQVVYGVVGYKTHAKMLLIVRREGRKLRRYVHLGTGNYHAGTARGYTDFGLVTANADIGNDVHLLFQQMSGLAPAIGLKCLLQSPFTLHAGVIARIEREAANAAAGRPARIVAKMNALNEPQVMRALYAASQAGVQIDLIVRGACALRPGVPGVSENIRVRSIVGRFLEHHRVYWFQNDTTPELFCASADWLERNLLRRVETCFPLLDRDIAARVREESLDNYLADNVNAWELREDGSYHRLEPDDSAAPHSAQGWLLAHLCG</sequence>
<dbReference type="InterPro" id="IPR025200">
    <property type="entry name" value="PPK_C_dom2"/>
</dbReference>
<dbReference type="Proteomes" id="UP000589896">
    <property type="component" value="Unassembled WGS sequence"/>
</dbReference>
<feature type="domain" description="Polyphosphate kinase C-terminal" evidence="12">
    <location>
        <begin position="363"/>
        <end position="524"/>
    </location>
</feature>
<gene>
    <name evidence="13" type="primary">ppk1</name>
    <name evidence="6" type="synonym">ppk</name>
    <name evidence="13" type="ORF">H0E82_09510</name>
</gene>
<evidence type="ECO:0000256" key="5">
    <source>
        <dbReference type="ARBA" id="ARBA00022840"/>
    </source>
</evidence>
<feature type="region of interest" description="Disordered" evidence="8">
    <location>
        <begin position="1"/>
        <end position="20"/>
    </location>
</feature>
<feature type="binding site" evidence="6">
    <location>
        <position position="595"/>
    </location>
    <ligand>
        <name>ATP</name>
        <dbReference type="ChEBI" id="CHEBI:30616"/>
    </ligand>
</feature>
<dbReference type="PANTHER" id="PTHR30218">
    <property type="entry name" value="POLYPHOSPHATE KINASE"/>
    <property type="match status" value="1"/>
</dbReference>
<dbReference type="EMBL" id="JACCJZ010000017">
    <property type="protein sequence ID" value="NYZ62998.1"/>
    <property type="molecule type" value="Genomic_DNA"/>
</dbReference>
<dbReference type="GO" id="GO:0005524">
    <property type="term" value="F:ATP binding"/>
    <property type="evidence" value="ECO:0007669"/>
    <property type="project" value="UniProtKB-KW"/>
</dbReference>
<keyword evidence="5 6" id="KW-0067">ATP-binding</keyword>
<dbReference type="PANTHER" id="PTHR30218:SF0">
    <property type="entry name" value="POLYPHOSPHATE KINASE"/>
    <property type="match status" value="1"/>
</dbReference>
<dbReference type="PIRSF" id="PIRSF015589">
    <property type="entry name" value="PP_kinase"/>
    <property type="match status" value="1"/>
</dbReference>
<evidence type="ECO:0000256" key="3">
    <source>
        <dbReference type="ARBA" id="ARBA00022741"/>
    </source>
</evidence>
<evidence type="ECO:0000259" key="10">
    <source>
        <dbReference type="Pfam" id="PF13089"/>
    </source>
</evidence>
<comment type="PTM">
    <text evidence="6 7">An intermediate of this reaction is the autophosphorylated ppk in which a phosphate is covalently linked to a histidine residue through a N-P bond.</text>
</comment>
<comment type="similarity">
    <text evidence="6 7">Belongs to the polyphosphate kinase 1 (PPK1) family.</text>
</comment>
<dbReference type="HAMAP" id="MF_00347">
    <property type="entry name" value="Polyphosphate_kinase"/>
    <property type="match status" value="1"/>
</dbReference>
<dbReference type="SUPFAM" id="SSF140356">
    <property type="entry name" value="PPK N-terminal domain-like"/>
    <property type="match status" value="1"/>
</dbReference>
<feature type="binding site" evidence="6">
    <location>
        <position position="436"/>
    </location>
    <ligand>
        <name>Mg(2+)</name>
        <dbReference type="ChEBI" id="CHEBI:18420"/>
    </ligand>
</feature>
<evidence type="ECO:0000256" key="4">
    <source>
        <dbReference type="ARBA" id="ARBA00022777"/>
    </source>
</evidence>
<dbReference type="CDD" id="cd09168">
    <property type="entry name" value="PLDc_PaPPK1_C2_like"/>
    <property type="match status" value="1"/>
</dbReference>
<dbReference type="Gene3D" id="1.20.58.310">
    <property type="entry name" value="Polyphosphate kinase N-terminal domain"/>
    <property type="match status" value="1"/>
</dbReference>
<evidence type="ECO:0000256" key="2">
    <source>
        <dbReference type="ARBA" id="ARBA00022679"/>
    </source>
</evidence>
<dbReference type="Pfam" id="PF13089">
    <property type="entry name" value="PP_kinase_N"/>
    <property type="match status" value="1"/>
</dbReference>
<dbReference type="InterPro" id="IPR041108">
    <property type="entry name" value="PP_kinase_C_1"/>
</dbReference>
<dbReference type="SUPFAM" id="SSF56024">
    <property type="entry name" value="Phospholipase D/nuclease"/>
    <property type="match status" value="2"/>
</dbReference>
<organism evidence="13 14">
    <name type="scientific">Luteimonas deserti</name>
    <dbReference type="NCBI Taxonomy" id="2752306"/>
    <lineage>
        <taxon>Bacteria</taxon>
        <taxon>Pseudomonadati</taxon>
        <taxon>Pseudomonadota</taxon>
        <taxon>Gammaproteobacteria</taxon>
        <taxon>Lysobacterales</taxon>
        <taxon>Lysobacteraceae</taxon>
        <taxon>Luteimonas</taxon>
    </lineage>
</organism>
<evidence type="ECO:0000256" key="8">
    <source>
        <dbReference type="SAM" id="MobiDB-lite"/>
    </source>
</evidence>
<evidence type="ECO:0000256" key="1">
    <source>
        <dbReference type="ARBA" id="ARBA00022553"/>
    </source>
</evidence>
<dbReference type="GO" id="GO:0009358">
    <property type="term" value="C:polyphosphate kinase complex"/>
    <property type="evidence" value="ECO:0007669"/>
    <property type="project" value="InterPro"/>
</dbReference>
<keyword evidence="2 6" id="KW-0808">Transferase</keyword>
<accession>A0A7Z0QQT7</accession>
<dbReference type="InterPro" id="IPR025198">
    <property type="entry name" value="PPK_N_dom"/>
</dbReference>
<evidence type="ECO:0000313" key="14">
    <source>
        <dbReference type="Proteomes" id="UP000589896"/>
    </source>
</evidence>
<feature type="active site" description="Phosphohistidine intermediate" evidence="6">
    <location>
        <position position="466"/>
    </location>
</feature>
<dbReference type="Pfam" id="PF13090">
    <property type="entry name" value="PP_kinase_C"/>
    <property type="match status" value="1"/>
</dbReference>
<reference evidence="13 14" key="1">
    <citation type="submission" date="2020-07" db="EMBL/GenBank/DDBJ databases">
        <title>isolation of Luteimonas sp. SJ-16.</title>
        <authorList>
            <person name="Huang X.-X."/>
            <person name="Xu L."/>
            <person name="Sun J.-Q."/>
        </authorList>
    </citation>
    <scope>NUCLEOTIDE SEQUENCE [LARGE SCALE GENOMIC DNA]</scope>
    <source>
        <strain evidence="13 14">SJ-16</strain>
    </source>
</reference>
<dbReference type="InterPro" id="IPR036830">
    <property type="entry name" value="PP_kinase_middle_dom_sf"/>
</dbReference>
<feature type="domain" description="Polyphosphate kinase C-terminal" evidence="11">
    <location>
        <begin position="534"/>
        <end position="707"/>
    </location>
</feature>
<dbReference type="NCBIfam" id="TIGR03705">
    <property type="entry name" value="poly_P_kin"/>
    <property type="match status" value="1"/>
</dbReference>
<dbReference type="EC" id="2.7.4.1" evidence="6 7"/>
<dbReference type="AlphaFoldDB" id="A0A7Z0QQT7"/>
<dbReference type="InterPro" id="IPR036832">
    <property type="entry name" value="PPK_N_dom_sf"/>
</dbReference>
<dbReference type="Pfam" id="PF02503">
    <property type="entry name" value="PP_kinase"/>
    <property type="match status" value="1"/>
</dbReference>
<feature type="domain" description="Polyphosphate kinase N-terminal" evidence="10">
    <location>
        <begin position="42"/>
        <end position="146"/>
    </location>
</feature>
<dbReference type="InterPro" id="IPR003414">
    <property type="entry name" value="PP_kinase"/>
</dbReference>
<name>A0A7Z0QQT7_9GAMM</name>
<evidence type="ECO:0000313" key="13">
    <source>
        <dbReference type="EMBL" id="NYZ62998.1"/>
    </source>
</evidence>
<comment type="catalytic activity">
    <reaction evidence="6 7">
        <text>[phosphate](n) + ATP = [phosphate](n+1) + ADP</text>
        <dbReference type="Rhea" id="RHEA:19573"/>
        <dbReference type="Rhea" id="RHEA-COMP:9859"/>
        <dbReference type="Rhea" id="RHEA-COMP:14280"/>
        <dbReference type="ChEBI" id="CHEBI:16838"/>
        <dbReference type="ChEBI" id="CHEBI:30616"/>
        <dbReference type="ChEBI" id="CHEBI:456216"/>
        <dbReference type="EC" id="2.7.4.1"/>
    </reaction>
</comment>
<keyword evidence="4 6" id="KW-0418">Kinase</keyword>
<dbReference type="GO" id="GO:0006799">
    <property type="term" value="P:polyphosphate biosynthetic process"/>
    <property type="evidence" value="ECO:0007669"/>
    <property type="project" value="UniProtKB-UniRule"/>
</dbReference>
<feature type="binding site" evidence="6">
    <location>
        <position position="80"/>
    </location>
    <ligand>
        <name>ATP</name>
        <dbReference type="ChEBI" id="CHEBI:30616"/>
    </ligand>
</feature>
<comment type="caution">
    <text evidence="13">The sequence shown here is derived from an EMBL/GenBank/DDBJ whole genome shotgun (WGS) entry which is preliminary data.</text>
</comment>
<dbReference type="GO" id="GO:0008976">
    <property type="term" value="F:polyphosphate kinase activity"/>
    <property type="evidence" value="ECO:0007669"/>
    <property type="project" value="UniProtKB-UniRule"/>
</dbReference>